<dbReference type="Pfam" id="PF16862">
    <property type="entry name" value="Glyco_hydro_79C"/>
    <property type="match status" value="1"/>
</dbReference>
<reference evidence="4" key="3">
    <citation type="submission" date="2025-04" db="UniProtKB">
        <authorList>
            <consortium name="RefSeq"/>
        </authorList>
    </citation>
    <scope>IDENTIFICATION</scope>
    <source>
        <strain evidence="4">CBS 781.70</strain>
    </source>
</reference>
<reference evidence="4" key="2">
    <citation type="submission" date="2020-04" db="EMBL/GenBank/DDBJ databases">
        <authorList>
            <consortium name="NCBI Genome Project"/>
        </authorList>
    </citation>
    <scope>NUCLEOTIDE SEQUENCE</scope>
    <source>
        <strain evidence="4">CBS 781.70</strain>
    </source>
</reference>
<dbReference type="AlphaFoldDB" id="A0A6G1GHG4"/>
<evidence type="ECO:0000259" key="1">
    <source>
        <dbReference type="Pfam" id="PF16862"/>
    </source>
</evidence>
<feature type="domain" description="Beta-glucuronidase C-terminal" evidence="1">
    <location>
        <begin position="408"/>
        <end position="518"/>
    </location>
</feature>
<feature type="non-terminal residue" evidence="2">
    <location>
        <position position="520"/>
    </location>
</feature>
<evidence type="ECO:0000313" key="3">
    <source>
        <dbReference type="Proteomes" id="UP000504638"/>
    </source>
</evidence>
<reference evidence="2 4" key="1">
    <citation type="submission" date="2020-01" db="EMBL/GenBank/DDBJ databases">
        <authorList>
            <consortium name="DOE Joint Genome Institute"/>
            <person name="Haridas S."/>
            <person name="Albert R."/>
            <person name="Binder M."/>
            <person name="Bloem J."/>
            <person name="Labutti K."/>
            <person name="Salamov A."/>
            <person name="Andreopoulos B."/>
            <person name="Baker S.E."/>
            <person name="Barry K."/>
            <person name="Bills G."/>
            <person name="Bluhm B.H."/>
            <person name="Cannon C."/>
            <person name="Castanera R."/>
            <person name="Culley D.E."/>
            <person name="Daum C."/>
            <person name="Ezra D."/>
            <person name="Gonzalez J.B."/>
            <person name="Henrissat B."/>
            <person name="Kuo A."/>
            <person name="Liang C."/>
            <person name="Lipzen A."/>
            <person name="Lutzoni F."/>
            <person name="Magnuson J."/>
            <person name="Mondo S."/>
            <person name="Nolan M."/>
            <person name="Ohm R."/>
            <person name="Pangilinan J."/>
            <person name="Park H.-J."/>
            <person name="Ramirez L."/>
            <person name="Alfaro M."/>
            <person name="Sun H."/>
            <person name="Tritt A."/>
            <person name="Yoshinaga Y."/>
            <person name="Zwiers L.-H."/>
            <person name="Turgeon B.G."/>
            <person name="Goodwin S.B."/>
            <person name="Spatafora J.W."/>
            <person name="Crous P.W."/>
            <person name="Grigoriev I.V."/>
        </authorList>
    </citation>
    <scope>NUCLEOTIDE SEQUENCE</scope>
    <source>
        <strain evidence="2 4">CBS 781.70</strain>
    </source>
</reference>
<gene>
    <name evidence="2 4" type="ORF">P152DRAFT_373636</name>
</gene>
<dbReference type="EMBL" id="ML975149">
    <property type="protein sequence ID" value="KAF1817341.1"/>
    <property type="molecule type" value="Genomic_DNA"/>
</dbReference>
<dbReference type="InterPro" id="IPR017853">
    <property type="entry name" value="GH"/>
</dbReference>
<dbReference type="GeneID" id="54416132"/>
<dbReference type="PANTHER" id="PTHR36183">
    <property type="entry name" value="BETA-GLUCURONIDASE"/>
    <property type="match status" value="1"/>
</dbReference>
<feature type="non-terminal residue" evidence="2">
    <location>
        <position position="1"/>
    </location>
</feature>
<sequence>VSISPSARSSGAKGISNVVSPSYTGFGIEPSNVFSFTGFEQPNEFSLTLMRNLANYSGAPGWLRLGGNTGDYFLYDPNFQEFRMDTNKNPTGQGNIPTDLYYIGPAYFKAIERFLEDTPITVGLNLAYNFVDWQQRITDMAQAAVDGLSNTKLVSFEIGNEPDLYGQNGFRKPSYGGPDYVQEWLDRANVVYNKVLAPGGFPKAFFEPAATASTIGTSFLIDVLVENGILQPNQSSSAVGSTDGFVSAWNQHDYFYFISVSPMELTMDYLAKFTSTETQFKHWSQEIGDTLKDHPDIPYHLREMASVGPVGQVGISDTFAATIWTLNFFLYSATLNIASVQMHMTDNSFASPWQPMSHPEKATEPHVRPSYYAFAAFTQLLGHCNGTTQIAPVSVNDAPSGYGEYLRAYGVYSANQLTAIVVLNSKLALASDPSPPSIDIQLSFPDNPGRPAYLSYLTAAGADTQSSADTNWNGFIFSDVDGTLIPADPPVGSTPNRDAVVGTDSTLSVSLRDSEAVIVS</sequence>
<evidence type="ECO:0000313" key="2">
    <source>
        <dbReference type="EMBL" id="KAF1817341.1"/>
    </source>
</evidence>
<dbReference type="RefSeq" id="XP_033538972.1">
    <property type="nucleotide sequence ID" value="XM_033675562.1"/>
</dbReference>
<protein>
    <recommendedName>
        <fullName evidence="1">Beta-glucuronidase C-terminal domain-containing protein</fullName>
    </recommendedName>
</protein>
<dbReference type="InterPro" id="IPR031728">
    <property type="entry name" value="GlcAase_C"/>
</dbReference>
<proteinExistence type="predicted"/>
<name>A0A6G1GHG4_9PEZI</name>
<organism evidence="2">
    <name type="scientific">Eremomyces bilateralis CBS 781.70</name>
    <dbReference type="NCBI Taxonomy" id="1392243"/>
    <lineage>
        <taxon>Eukaryota</taxon>
        <taxon>Fungi</taxon>
        <taxon>Dikarya</taxon>
        <taxon>Ascomycota</taxon>
        <taxon>Pezizomycotina</taxon>
        <taxon>Dothideomycetes</taxon>
        <taxon>Dothideomycetes incertae sedis</taxon>
        <taxon>Eremomycetales</taxon>
        <taxon>Eremomycetaceae</taxon>
        <taxon>Eremomyces</taxon>
    </lineage>
</organism>
<dbReference type="OrthoDB" id="2831684at2759"/>
<dbReference type="PANTHER" id="PTHR36183:SF2">
    <property type="entry name" value="BETA-GLUCURONIDASE C-TERMINAL DOMAIN-CONTAINING PROTEIN"/>
    <property type="match status" value="1"/>
</dbReference>
<evidence type="ECO:0000313" key="4">
    <source>
        <dbReference type="RefSeq" id="XP_033538972.1"/>
    </source>
</evidence>
<dbReference type="InterPro" id="IPR052974">
    <property type="entry name" value="GH79_Enzymes"/>
</dbReference>
<dbReference type="SUPFAM" id="SSF51445">
    <property type="entry name" value="(Trans)glycosidases"/>
    <property type="match status" value="1"/>
</dbReference>
<accession>A0A6G1GHG4</accession>
<dbReference type="Gene3D" id="3.20.20.80">
    <property type="entry name" value="Glycosidases"/>
    <property type="match status" value="1"/>
</dbReference>
<keyword evidence="3" id="KW-1185">Reference proteome</keyword>
<dbReference type="Proteomes" id="UP000504638">
    <property type="component" value="Unplaced"/>
</dbReference>